<evidence type="ECO:0000259" key="3">
    <source>
        <dbReference type="Pfam" id="PF08729"/>
    </source>
</evidence>
<feature type="compositionally biased region" description="Polar residues" evidence="2">
    <location>
        <begin position="743"/>
        <end position="754"/>
    </location>
</feature>
<dbReference type="PANTHER" id="PTHR21669:SF28">
    <property type="entry name" value="YEMANUCLEIN"/>
    <property type="match status" value="1"/>
</dbReference>
<feature type="region of interest" description="Disordered" evidence="2">
    <location>
        <begin position="1"/>
        <end position="27"/>
    </location>
</feature>
<feature type="compositionally biased region" description="Basic and acidic residues" evidence="2">
    <location>
        <begin position="233"/>
        <end position="260"/>
    </location>
</feature>
<evidence type="ECO:0000256" key="2">
    <source>
        <dbReference type="SAM" id="MobiDB-lite"/>
    </source>
</evidence>
<feature type="compositionally biased region" description="Acidic residues" evidence="2">
    <location>
        <begin position="177"/>
        <end position="197"/>
    </location>
</feature>
<evidence type="ECO:0000313" key="5">
    <source>
        <dbReference type="EMBL" id="CAH0387178.1"/>
    </source>
</evidence>
<dbReference type="InterPro" id="IPR026947">
    <property type="entry name" value="UBN_middle_dom"/>
</dbReference>
<feature type="domain" description="Ubinuclein middle" evidence="4">
    <location>
        <begin position="385"/>
        <end position="591"/>
    </location>
</feature>
<feature type="domain" description="Hpc2-related" evidence="3">
    <location>
        <begin position="95"/>
        <end position="144"/>
    </location>
</feature>
<dbReference type="InterPro" id="IPR014840">
    <property type="entry name" value="HRD"/>
</dbReference>
<feature type="compositionally biased region" description="Low complexity" evidence="2">
    <location>
        <begin position="694"/>
        <end position="704"/>
    </location>
</feature>
<dbReference type="Pfam" id="PF08729">
    <property type="entry name" value="HUN"/>
    <property type="match status" value="1"/>
</dbReference>
<dbReference type="Pfam" id="PF14075">
    <property type="entry name" value="UBN_AB"/>
    <property type="match status" value="1"/>
</dbReference>
<evidence type="ECO:0000256" key="1">
    <source>
        <dbReference type="ARBA" id="ARBA00022553"/>
    </source>
</evidence>
<dbReference type="AlphaFoldDB" id="A0A9P0F2P3"/>
<feature type="compositionally biased region" description="Low complexity" evidence="2">
    <location>
        <begin position="352"/>
        <end position="364"/>
    </location>
</feature>
<feature type="region of interest" description="Disordered" evidence="2">
    <location>
        <begin position="686"/>
        <end position="717"/>
    </location>
</feature>
<accession>A0A9P0F2P3</accession>
<dbReference type="GO" id="GO:0006325">
    <property type="term" value="P:chromatin organization"/>
    <property type="evidence" value="ECO:0007669"/>
    <property type="project" value="TreeGrafter"/>
</dbReference>
<feature type="region of interest" description="Disordered" evidence="2">
    <location>
        <begin position="1230"/>
        <end position="1249"/>
    </location>
</feature>
<feature type="region of interest" description="Disordered" evidence="2">
    <location>
        <begin position="149"/>
        <end position="267"/>
    </location>
</feature>
<gene>
    <name evidence="5" type="ORF">BEMITA_LOCUS6226</name>
</gene>
<feature type="compositionally biased region" description="Low complexity" evidence="2">
    <location>
        <begin position="913"/>
        <end position="924"/>
    </location>
</feature>
<dbReference type="Proteomes" id="UP001152759">
    <property type="component" value="Chromosome 3"/>
</dbReference>
<proteinExistence type="predicted"/>
<keyword evidence="1" id="KW-0597">Phosphoprotein</keyword>
<keyword evidence="6" id="KW-1185">Reference proteome</keyword>
<feature type="compositionally biased region" description="Low complexity" evidence="2">
    <location>
        <begin position="325"/>
        <end position="339"/>
    </location>
</feature>
<feature type="compositionally biased region" description="Basic and acidic residues" evidence="2">
    <location>
        <begin position="340"/>
        <end position="349"/>
    </location>
</feature>
<evidence type="ECO:0000259" key="4">
    <source>
        <dbReference type="Pfam" id="PF14075"/>
    </source>
</evidence>
<reference evidence="5" key="1">
    <citation type="submission" date="2021-12" db="EMBL/GenBank/DDBJ databases">
        <authorList>
            <person name="King R."/>
        </authorList>
    </citation>
    <scope>NUCLEOTIDE SEQUENCE</scope>
</reference>
<feature type="region of interest" description="Disordered" evidence="2">
    <location>
        <begin position="321"/>
        <end position="373"/>
    </location>
</feature>
<dbReference type="KEGG" id="btab:109037587"/>
<feature type="compositionally biased region" description="Polar residues" evidence="2">
    <location>
        <begin position="222"/>
        <end position="232"/>
    </location>
</feature>
<feature type="region of interest" description="Disordered" evidence="2">
    <location>
        <begin position="743"/>
        <end position="779"/>
    </location>
</feature>
<name>A0A9P0F2P3_BEMTA</name>
<dbReference type="GO" id="GO:0005634">
    <property type="term" value="C:nucleus"/>
    <property type="evidence" value="ECO:0007669"/>
    <property type="project" value="TreeGrafter"/>
</dbReference>
<evidence type="ECO:0008006" key="7">
    <source>
        <dbReference type="Google" id="ProtNLM"/>
    </source>
</evidence>
<organism evidence="5 6">
    <name type="scientific">Bemisia tabaci</name>
    <name type="common">Sweetpotato whitefly</name>
    <name type="synonym">Aleurodes tabaci</name>
    <dbReference type="NCBI Taxonomy" id="7038"/>
    <lineage>
        <taxon>Eukaryota</taxon>
        <taxon>Metazoa</taxon>
        <taxon>Ecdysozoa</taxon>
        <taxon>Arthropoda</taxon>
        <taxon>Hexapoda</taxon>
        <taxon>Insecta</taxon>
        <taxon>Pterygota</taxon>
        <taxon>Neoptera</taxon>
        <taxon>Paraneoptera</taxon>
        <taxon>Hemiptera</taxon>
        <taxon>Sternorrhyncha</taxon>
        <taxon>Aleyrodoidea</taxon>
        <taxon>Aleyrodidae</taxon>
        <taxon>Aleyrodinae</taxon>
        <taxon>Bemisia</taxon>
    </lineage>
</organism>
<dbReference type="PANTHER" id="PTHR21669">
    <property type="entry name" value="CAPZ-INTERACTING PROTEIN AND RELATED PROTEINS"/>
    <property type="match status" value="1"/>
</dbReference>
<feature type="region of interest" description="Disordered" evidence="2">
    <location>
        <begin position="946"/>
        <end position="975"/>
    </location>
</feature>
<evidence type="ECO:0000313" key="6">
    <source>
        <dbReference type="Proteomes" id="UP001152759"/>
    </source>
</evidence>
<feature type="compositionally biased region" description="Polar residues" evidence="2">
    <location>
        <begin position="1239"/>
        <end position="1249"/>
    </location>
</feature>
<feature type="compositionally biased region" description="Basic and acidic residues" evidence="2">
    <location>
        <begin position="705"/>
        <end position="717"/>
    </location>
</feature>
<feature type="region of interest" description="Disordered" evidence="2">
    <location>
        <begin position="910"/>
        <end position="931"/>
    </location>
</feature>
<feature type="compositionally biased region" description="Polar residues" evidence="2">
    <location>
        <begin position="761"/>
        <end position="773"/>
    </location>
</feature>
<sequence>MSEQHRVAFTTLGSAKKQAKSKPKSDSVRITINLTEPSGDSCPVFSYTALVNSVERKKKKDNDKVANGSIDHIHDCDEEQLKRIAAQYEDKYGTKEKRFSNYNELGAGYDDGDSFIDNSEALDEALSEQVEPEFGGYYVNIGPLQLKHLDGSENSEDEEINMRTHNLKRAAKAIVSDSEESEKSENEEEEEEEDVDKDDSREENHTATKHKVKIAETKDVNNLKSENVPNETDQIRNKSNGEIRVKKQKRKLDPSTDNHVEKKKKKLSKSLTVKKLLEEKRIADASPECSDKETLRVHSSVNDVIESVILASRTDSSILERDSDISNGSRSSSSLSRNGDMSDPRDKVADVSPPSSQVPSLSTSANQMNLNSNPYIHPNKDIVPLPAYLPDDVLEIIKYIKQYPTKFQHLSKGKFFSDSINKELLRLECKSRDLDLSRHQIYAHLACFVPCGKETLMKRAKNLLIDVEGKKLESLIKDLKVAVDRIMPSILEKHSEACQKASKEKYIEDSVSGCASSNSETRPKTKVPRRSFPWNDELKSYVRQILEVQLRIFKLVKSRKDTVEDFVQKFVANKLKPLWPHGWMKVSTILKVADLELANFSKKNTPTTNYQKKINSAVAINNSSTPVSTNSTPTPLSTVPEPTQLRKLPAANSVKDKFKETSLPEMDMFSDPIDLLSKITSAISPNSQQNCKASTSPQLQTSQSPKEKLNLENENKKTETVISRNNFNIDHLMDLSKRESCSRSVPQYSKSNDQVLDLSPGKTSVSPNKTPETVSAASYTSNNSSRASFSANFVPASNLSQVPPRTSLPPLPAHASLGPHLKHLNDPQNPMCPPMPISTSSSMTYFKNVHYTNSNSHQHPMSMSPPFASNAGALHVSPVKSLSVSASPLVTSSYEVSADRGGVKNRSCVSRNTTFVSPPTSVSSHISPKEGMKPVSLKHRILQESMKAQAESDSFNSLKKPQPLNFDGGKSEPLRLPEEKNIYSKAEADYQEDSKKSTYENIIKEEKIKVKTDAELEAERRMIEETMTATDVLNRIINESLQDPSPVVHDDIKPLQCVNEMKPPPPAIIKDDPGLQERKVRSQSVEECEASMEAVIKSLQDLQKMSGNKINTPERNFSMPHAMESVKLNNNIKPVNLDFPAVNHEVESPKESTGMPKVALGFQAEFYKHLLSDSPKEKTPSRGPEVPELYRSYEDSSARLPDPVIKIEGNPQPSAPNHCSVIVPVSANQSGWHYRDQNHLSQESPHSHR</sequence>
<dbReference type="EMBL" id="OU963864">
    <property type="protein sequence ID" value="CAH0387178.1"/>
    <property type="molecule type" value="Genomic_DNA"/>
</dbReference>
<protein>
    <recommendedName>
        <fullName evidence="7">Ubinuclein-2</fullName>
    </recommendedName>
</protein>